<dbReference type="GO" id="GO:0004575">
    <property type="term" value="F:sucrose alpha-glucosidase activity"/>
    <property type="evidence" value="ECO:0007669"/>
    <property type="project" value="TreeGrafter"/>
</dbReference>
<dbReference type="Gene3D" id="2.115.10.20">
    <property type="entry name" value="Glycosyl hydrolase domain, family 43"/>
    <property type="match status" value="1"/>
</dbReference>
<dbReference type="GO" id="GO:0005737">
    <property type="term" value="C:cytoplasm"/>
    <property type="evidence" value="ECO:0007669"/>
    <property type="project" value="TreeGrafter"/>
</dbReference>
<organism evidence="8 9">
    <name type="scientific">Arundinibacter roseus</name>
    <dbReference type="NCBI Taxonomy" id="2070510"/>
    <lineage>
        <taxon>Bacteria</taxon>
        <taxon>Pseudomonadati</taxon>
        <taxon>Bacteroidota</taxon>
        <taxon>Cytophagia</taxon>
        <taxon>Cytophagales</taxon>
        <taxon>Spirosomataceae</taxon>
        <taxon>Arundinibacter</taxon>
    </lineage>
</organism>
<dbReference type="RefSeq" id="WP_132120587.1">
    <property type="nucleotide sequence ID" value="NZ_SMJU01000013.1"/>
</dbReference>
<dbReference type="InterPro" id="IPR013148">
    <property type="entry name" value="Glyco_hydro_32_N"/>
</dbReference>
<evidence type="ECO:0000256" key="2">
    <source>
        <dbReference type="ARBA" id="ARBA00022801"/>
    </source>
</evidence>
<evidence type="ECO:0000313" key="8">
    <source>
        <dbReference type="EMBL" id="TDB61807.1"/>
    </source>
</evidence>
<feature type="domain" description="Glycosyl hydrolase family 32 N-terminal" evidence="6">
    <location>
        <begin position="41"/>
        <end position="361"/>
    </location>
</feature>
<dbReference type="InterPro" id="IPR013320">
    <property type="entry name" value="ConA-like_dom_sf"/>
</dbReference>
<dbReference type="Pfam" id="PF00251">
    <property type="entry name" value="Glyco_hydro_32N"/>
    <property type="match status" value="1"/>
</dbReference>
<dbReference type="OrthoDB" id="9759709at2"/>
<keyword evidence="3 4" id="KW-0326">Glycosidase</keyword>
<evidence type="ECO:0000256" key="3">
    <source>
        <dbReference type="ARBA" id="ARBA00023295"/>
    </source>
</evidence>
<dbReference type="Gene3D" id="2.60.120.560">
    <property type="entry name" value="Exo-inulinase, domain 1"/>
    <property type="match status" value="1"/>
</dbReference>
<comment type="caution">
    <text evidence="8">The sequence shown here is derived from an EMBL/GenBank/DDBJ whole genome shotgun (WGS) entry which is preliminary data.</text>
</comment>
<dbReference type="SUPFAM" id="SSF75005">
    <property type="entry name" value="Arabinanase/levansucrase/invertase"/>
    <property type="match status" value="1"/>
</dbReference>
<feature type="chain" id="PRO_5020861509" evidence="5">
    <location>
        <begin position="20"/>
        <end position="517"/>
    </location>
</feature>
<dbReference type="SMART" id="SM00640">
    <property type="entry name" value="Glyco_32"/>
    <property type="match status" value="1"/>
</dbReference>
<evidence type="ECO:0000259" key="6">
    <source>
        <dbReference type="Pfam" id="PF00251"/>
    </source>
</evidence>
<dbReference type="PANTHER" id="PTHR42800">
    <property type="entry name" value="EXOINULINASE INUD (AFU_ORTHOLOGUE AFUA_5G00480)"/>
    <property type="match status" value="1"/>
</dbReference>
<comment type="similarity">
    <text evidence="1 4">Belongs to the glycosyl hydrolase 32 family.</text>
</comment>
<sequence>MWKLAGLAALAQLTLFSCQTTNTSSPSDEQTVREEYRPSYHFTAPQNWINDPNGLVYLDGEYHLFYQHNPFGNEWGHMSWGHAVSKDLITWEHLPLALPEYPTPGDTSTQTMVFSGSAVVDSANTSGFFAAGQTDGLVAIFTSHVHNGKDGLLQHQSLGYSADKGRTWKLYDKNPVLDLQMKDFRDPNVFWYAQDKKWIMSVVKPLEFTVQFYQSPNLKDWTFMSEFGRQGDTTKIWECPALFPIPVEGTDQQKWLLLISSGHRQKDFLGMQYFVGDFDGKTFVPQPQKEILYVDEGKDFYAAIPFNNLPASHKKPLIVGWLNDWVYANALPSATFKGAMSAPRELSLAKTGDGFRLIQQPVALTKNVEAALSEKSLVVEGEKLLDFTGESYELVATIEPGKAKNLGIKLLQSEDEATVLTYDVPSAVLLFDRTKSGNTTFHERFSSVESMPAPLINGRLKVHILVDASVVEVFVNDGQRVMTNLVFPKKHEGKITLFSTDGAATFREVRIAVPGTK</sequence>
<dbReference type="InterPro" id="IPR023296">
    <property type="entry name" value="Glyco_hydro_beta-prop_sf"/>
</dbReference>
<feature type="signal peptide" evidence="5">
    <location>
        <begin position="1"/>
        <end position="19"/>
    </location>
</feature>
<dbReference type="InterPro" id="IPR001362">
    <property type="entry name" value="Glyco_hydro_32"/>
</dbReference>
<keyword evidence="9" id="KW-1185">Reference proteome</keyword>
<name>A0A4R4K364_9BACT</name>
<dbReference type="GO" id="GO:0005987">
    <property type="term" value="P:sucrose catabolic process"/>
    <property type="evidence" value="ECO:0007669"/>
    <property type="project" value="TreeGrafter"/>
</dbReference>
<dbReference type="EMBL" id="SMJU01000013">
    <property type="protein sequence ID" value="TDB61807.1"/>
    <property type="molecule type" value="Genomic_DNA"/>
</dbReference>
<dbReference type="SUPFAM" id="SSF49899">
    <property type="entry name" value="Concanavalin A-like lectins/glucanases"/>
    <property type="match status" value="1"/>
</dbReference>
<dbReference type="InterPro" id="IPR013189">
    <property type="entry name" value="Glyco_hydro_32_C"/>
</dbReference>
<evidence type="ECO:0000313" key="9">
    <source>
        <dbReference type="Proteomes" id="UP000295706"/>
    </source>
</evidence>
<dbReference type="Proteomes" id="UP000295706">
    <property type="component" value="Unassembled WGS sequence"/>
</dbReference>
<dbReference type="CDD" id="cd18622">
    <property type="entry name" value="GH32_Inu-like"/>
    <property type="match status" value="1"/>
</dbReference>
<gene>
    <name evidence="8" type="ORF">EZE20_18855</name>
</gene>
<dbReference type="Pfam" id="PF08244">
    <property type="entry name" value="Glyco_hydro_32C"/>
    <property type="match status" value="1"/>
</dbReference>
<keyword evidence="5" id="KW-0732">Signal</keyword>
<feature type="domain" description="Glycosyl hydrolase family 32 C-terminal" evidence="7">
    <location>
        <begin position="372"/>
        <end position="511"/>
    </location>
</feature>
<dbReference type="PROSITE" id="PS51257">
    <property type="entry name" value="PROKAR_LIPOPROTEIN"/>
    <property type="match status" value="1"/>
</dbReference>
<accession>A0A4R4K364</accession>
<dbReference type="AlphaFoldDB" id="A0A4R4K364"/>
<evidence type="ECO:0000259" key="7">
    <source>
        <dbReference type="Pfam" id="PF08244"/>
    </source>
</evidence>
<reference evidence="8 9" key="1">
    <citation type="submission" date="2019-02" db="EMBL/GenBank/DDBJ databases">
        <title>Arundinibacter roseus gen. nov., sp. nov., a new member of the family Cytophagaceae.</title>
        <authorList>
            <person name="Szuroczki S."/>
            <person name="Khayer B."/>
            <person name="Sproer C."/>
            <person name="Toumi M."/>
            <person name="Szabo A."/>
            <person name="Felfoldi T."/>
            <person name="Schumann P."/>
            <person name="Toth E."/>
        </authorList>
    </citation>
    <scope>NUCLEOTIDE SEQUENCE [LARGE SCALE GENOMIC DNA]</scope>
    <source>
        <strain evidence="8 9">DMA-k-7a</strain>
    </source>
</reference>
<evidence type="ECO:0000256" key="4">
    <source>
        <dbReference type="RuleBase" id="RU362110"/>
    </source>
</evidence>
<protein>
    <submittedName>
        <fullName evidence="8">Glycoside hydrolase family 32 protein</fullName>
    </submittedName>
</protein>
<evidence type="ECO:0000256" key="5">
    <source>
        <dbReference type="SAM" id="SignalP"/>
    </source>
</evidence>
<keyword evidence="2 4" id="KW-0378">Hydrolase</keyword>
<proteinExistence type="inferred from homology"/>
<dbReference type="PANTHER" id="PTHR42800:SF1">
    <property type="entry name" value="EXOINULINASE INUD (AFU_ORTHOLOGUE AFUA_5G00480)"/>
    <property type="match status" value="1"/>
</dbReference>
<evidence type="ECO:0000256" key="1">
    <source>
        <dbReference type="ARBA" id="ARBA00009902"/>
    </source>
</evidence>